<dbReference type="InterPro" id="IPR021858">
    <property type="entry name" value="Fun_TF"/>
</dbReference>
<feature type="region of interest" description="Disordered" evidence="1">
    <location>
        <begin position="133"/>
        <end position="163"/>
    </location>
</feature>
<dbReference type="EMBL" id="KZ613945">
    <property type="protein sequence ID" value="PMD40808.1"/>
    <property type="molecule type" value="Genomic_DNA"/>
</dbReference>
<dbReference type="STRING" id="1149755.A0A2J6RQL6"/>
<gene>
    <name evidence="2" type="ORF">L207DRAFT_633770</name>
</gene>
<dbReference type="PANTHER" id="PTHR37540">
    <property type="entry name" value="TRANSCRIPTION FACTOR (ACR-2), PUTATIVE-RELATED-RELATED"/>
    <property type="match status" value="1"/>
</dbReference>
<dbReference type="Pfam" id="PF11951">
    <property type="entry name" value="Fungal_trans_2"/>
    <property type="match status" value="1"/>
</dbReference>
<protein>
    <submittedName>
        <fullName evidence="2">Uncharacterized protein</fullName>
    </submittedName>
</protein>
<accession>A0A2J6RQL6</accession>
<sequence length="585" mass="65994">MSCTQFSHQDLRLPDSDPSFSAILCIVFALNHIDYKVLKTLFDKKKLLRKLTWRIKIQRKCLDHCSRPATLQVFNFNSLTSRSDNAIPAPTYGLLRLKIRMDPTEPVGVSENLNVEPLLRNAHYDNITGVTTQSIHSRQHDMQEEPTDSRESTLSQGTKRAYASSQPIVHVPAKHTKRPRKRPKRLNKTKALERPFYGSFNSQSRIQLARGTYLHQHRTSPQLVLGQGKADPFDSFPVKMQTYTHGLVDYYTAICSNAFPNEADGFTHSHTNWVPTCMKNEMAFKSMLLAAETSLGGTLGQDPWSALAIRLLSDCTKLLSEEIDNPNREISDMMIVTVINIGVIELVWGDHANYLNHMRGLIEMVKLRGELRKGNQKLSVYVKKMVIWANQLGGRFLGCDAQEEKLPATNHEHKDLSYNLKSSLGPSLLFKDLMEILKSIRFLTVAQPAIDTPTTDTTNNDYRATCLRIQHQLETLYLKTTVTSLEKYCMYAASSYIDQVLLNTPWGKLIPSKLNGNFQGLMMQSPREADGNEDIFRWISATAAGSISTSSINHINVTASLVDKFNRALAQLEARAARYDVETGS</sequence>
<feature type="compositionally biased region" description="Basic and acidic residues" evidence="1">
    <location>
        <begin position="138"/>
        <end position="151"/>
    </location>
</feature>
<dbReference type="Proteomes" id="UP000235786">
    <property type="component" value="Unassembled WGS sequence"/>
</dbReference>
<evidence type="ECO:0000313" key="2">
    <source>
        <dbReference type="EMBL" id="PMD40808.1"/>
    </source>
</evidence>
<dbReference type="AlphaFoldDB" id="A0A2J6RQL6"/>
<organism evidence="2 3">
    <name type="scientific">Hyaloscypha variabilis (strain UAMH 11265 / GT02V1 / F)</name>
    <name type="common">Meliniomyces variabilis</name>
    <dbReference type="NCBI Taxonomy" id="1149755"/>
    <lineage>
        <taxon>Eukaryota</taxon>
        <taxon>Fungi</taxon>
        <taxon>Dikarya</taxon>
        <taxon>Ascomycota</taxon>
        <taxon>Pezizomycotina</taxon>
        <taxon>Leotiomycetes</taxon>
        <taxon>Helotiales</taxon>
        <taxon>Hyaloscyphaceae</taxon>
        <taxon>Hyaloscypha</taxon>
        <taxon>Hyaloscypha variabilis</taxon>
    </lineage>
</organism>
<dbReference type="PANTHER" id="PTHR37540:SF5">
    <property type="entry name" value="TRANSCRIPTION FACTOR DOMAIN-CONTAINING PROTEIN"/>
    <property type="match status" value="1"/>
</dbReference>
<keyword evidence="3" id="KW-1185">Reference proteome</keyword>
<dbReference type="OrthoDB" id="4158087at2759"/>
<name>A0A2J6RQL6_HYAVF</name>
<proteinExistence type="predicted"/>
<reference evidence="2 3" key="1">
    <citation type="submission" date="2016-04" db="EMBL/GenBank/DDBJ databases">
        <title>A degradative enzymes factory behind the ericoid mycorrhizal symbiosis.</title>
        <authorList>
            <consortium name="DOE Joint Genome Institute"/>
            <person name="Martino E."/>
            <person name="Morin E."/>
            <person name="Grelet G."/>
            <person name="Kuo A."/>
            <person name="Kohler A."/>
            <person name="Daghino S."/>
            <person name="Barry K."/>
            <person name="Choi C."/>
            <person name="Cichocki N."/>
            <person name="Clum A."/>
            <person name="Copeland A."/>
            <person name="Hainaut M."/>
            <person name="Haridas S."/>
            <person name="Labutti K."/>
            <person name="Lindquist E."/>
            <person name="Lipzen A."/>
            <person name="Khouja H.-R."/>
            <person name="Murat C."/>
            <person name="Ohm R."/>
            <person name="Olson A."/>
            <person name="Spatafora J."/>
            <person name="Veneault-Fourrey C."/>
            <person name="Henrissat B."/>
            <person name="Grigoriev I."/>
            <person name="Martin F."/>
            <person name="Perotto S."/>
        </authorList>
    </citation>
    <scope>NUCLEOTIDE SEQUENCE [LARGE SCALE GENOMIC DNA]</scope>
    <source>
        <strain evidence="2 3">F</strain>
    </source>
</reference>
<evidence type="ECO:0000313" key="3">
    <source>
        <dbReference type="Proteomes" id="UP000235786"/>
    </source>
</evidence>
<feature type="compositionally biased region" description="Polar residues" evidence="1">
    <location>
        <begin position="152"/>
        <end position="163"/>
    </location>
</feature>
<evidence type="ECO:0000256" key="1">
    <source>
        <dbReference type="SAM" id="MobiDB-lite"/>
    </source>
</evidence>